<accession>A0A6A6BPT2</accession>
<dbReference type="Proteomes" id="UP000799438">
    <property type="component" value="Unassembled WGS sequence"/>
</dbReference>
<evidence type="ECO:0000259" key="1">
    <source>
        <dbReference type="Pfam" id="PF06985"/>
    </source>
</evidence>
<dbReference type="OrthoDB" id="5135333at2759"/>
<dbReference type="PANTHER" id="PTHR33112:SF12">
    <property type="entry name" value="HETEROKARYON INCOMPATIBILITY DOMAIN-CONTAINING PROTEIN"/>
    <property type="match status" value="1"/>
</dbReference>
<dbReference type="AlphaFoldDB" id="A0A6A6BPT2"/>
<reference evidence="2" key="1">
    <citation type="journal article" date="2020" name="Stud. Mycol.">
        <title>101 Dothideomycetes genomes: a test case for predicting lifestyles and emergence of pathogens.</title>
        <authorList>
            <person name="Haridas S."/>
            <person name="Albert R."/>
            <person name="Binder M."/>
            <person name="Bloem J."/>
            <person name="Labutti K."/>
            <person name="Salamov A."/>
            <person name="Andreopoulos B."/>
            <person name="Baker S."/>
            <person name="Barry K."/>
            <person name="Bills G."/>
            <person name="Bluhm B."/>
            <person name="Cannon C."/>
            <person name="Castanera R."/>
            <person name="Culley D."/>
            <person name="Daum C."/>
            <person name="Ezra D."/>
            <person name="Gonzalez J."/>
            <person name="Henrissat B."/>
            <person name="Kuo A."/>
            <person name="Liang C."/>
            <person name="Lipzen A."/>
            <person name="Lutzoni F."/>
            <person name="Magnuson J."/>
            <person name="Mondo S."/>
            <person name="Nolan M."/>
            <person name="Ohm R."/>
            <person name="Pangilinan J."/>
            <person name="Park H.-J."/>
            <person name="Ramirez L."/>
            <person name="Alfaro M."/>
            <person name="Sun H."/>
            <person name="Tritt A."/>
            <person name="Yoshinaga Y."/>
            <person name="Zwiers L.-H."/>
            <person name="Turgeon B."/>
            <person name="Goodwin S."/>
            <person name="Spatafora J."/>
            <person name="Crous P."/>
            <person name="Grigoriev I."/>
        </authorList>
    </citation>
    <scope>NUCLEOTIDE SEQUENCE</scope>
    <source>
        <strain evidence="2">CBS 121167</strain>
    </source>
</reference>
<keyword evidence="3" id="KW-1185">Reference proteome</keyword>
<dbReference type="InterPro" id="IPR010730">
    <property type="entry name" value="HET"/>
</dbReference>
<protein>
    <recommendedName>
        <fullName evidence="1">Heterokaryon incompatibility domain-containing protein</fullName>
    </recommendedName>
</protein>
<sequence length="596" mass="66435">MEARAHPGGLAGFMVINVDRLCLQDLPSGEEYVALSYVWGLANRPVSLKDNVAEFRRLDGLRIELPRTIQDAIVVTIKLGFRFLWVDSLCIVQDDIDTKAALIANMDAVYSHATLTLVAASGKEAQSGLSGVSRGRRNLHTQELAPGFRLGVLPFFEEEMMKSEHATRAWTYQETCLSPRCLIFLNGLVFFVCHEAVWGEYVMAELPNIRPMEGANTLGKNQDEQPLRRFQQHVTAYTSRNLSYQADGLNAFSGIANALSRYLGHTRIPFGLPSSVFDWAILWTANQSAQDLKRREGFPSWSWVGWQGSTDMAQDTDSEYDQKWLLKGTWIVWFVVNESGETVLLWDPIRDGTTVSQLVTIVGQEADKRDEHEVDGNAAEEEVCPSYGWPSPSNPYGRCLDERLLSMLPIHQAPETPSTIPSGLPVASLYFSTIVISLFVDMLPSHVEPGLAHVLDVDHNVCGFINVNNQSLVQHTQQRATETTADRKSTPFELLLLSVTPYGVKSVNQDKIAAFAPQYQQNQDDVAALDELDLPGDFEFLNIMLTTPQGANVAFGRDGQEDIIELTQRVGLGFLHKDAVRNSLRPGIIWKEIVLV</sequence>
<dbReference type="GeneID" id="54295464"/>
<name>A0A6A6BPT2_9PEZI</name>
<feature type="domain" description="Heterokaryon incompatibility" evidence="1">
    <location>
        <begin position="32"/>
        <end position="174"/>
    </location>
</feature>
<organism evidence="2 3">
    <name type="scientific">Aplosporella prunicola CBS 121167</name>
    <dbReference type="NCBI Taxonomy" id="1176127"/>
    <lineage>
        <taxon>Eukaryota</taxon>
        <taxon>Fungi</taxon>
        <taxon>Dikarya</taxon>
        <taxon>Ascomycota</taxon>
        <taxon>Pezizomycotina</taxon>
        <taxon>Dothideomycetes</taxon>
        <taxon>Dothideomycetes incertae sedis</taxon>
        <taxon>Botryosphaeriales</taxon>
        <taxon>Aplosporellaceae</taxon>
        <taxon>Aplosporella</taxon>
    </lineage>
</organism>
<evidence type="ECO:0000313" key="3">
    <source>
        <dbReference type="Proteomes" id="UP000799438"/>
    </source>
</evidence>
<proteinExistence type="predicted"/>
<dbReference type="RefSeq" id="XP_033401017.1">
    <property type="nucleotide sequence ID" value="XM_033537968.1"/>
</dbReference>
<gene>
    <name evidence="2" type="ORF">K452DRAFT_245118</name>
</gene>
<evidence type="ECO:0000313" key="2">
    <source>
        <dbReference type="EMBL" id="KAF2145305.1"/>
    </source>
</evidence>
<dbReference type="Pfam" id="PF06985">
    <property type="entry name" value="HET"/>
    <property type="match status" value="1"/>
</dbReference>
<dbReference type="EMBL" id="ML995478">
    <property type="protein sequence ID" value="KAF2145305.1"/>
    <property type="molecule type" value="Genomic_DNA"/>
</dbReference>
<dbReference type="PANTHER" id="PTHR33112">
    <property type="entry name" value="DOMAIN PROTEIN, PUTATIVE-RELATED"/>
    <property type="match status" value="1"/>
</dbReference>